<gene>
    <name evidence="2" type="ORF">FHG71_13055</name>
</gene>
<evidence type="ECO:0008006" key="4">
    <source>
        <dbReference type="Google" id="ProtNLM"/>
    </source>
</evidence>
<feature type="transmembrane region" description="Helical" evidence="1">
    <location>
        <begin position="170"/>
        <end position="196"/>
    </location>
</feature>
<proteinExistence type="predicted"/>
<dbReference type="AlphaFoldDB" id="A0A5C4N8F0"/>
<evidence type="ECO:0000256" key="1">
    <source>
        <dbReference type="SAM" id="Phobius"/>
    </source>
</evidence>
<feature type="transmembrane region" description="Helical" evidence="1">
    <location>
        <begin position="107"/>
        <end position="127"/>
    </location>
</feature>
<organism evidence="2 3">
    <name type="scientific">Rubellimicrobium roseum</name>
    <dbReference type="NCBI Taxonomy" id="687525"/>
    <lineage>
        <taxon>Bacteria</taxon>
        <taxon>Pseudomonadati</taxon>
        <taxon>Pseudomonadota</taxon>
        <taxon>Alphaproteobacteria</taxon>
        <taxon>Rhodobacterales</taxon>
        <taxon>Roseobacteraceae</taxon>
        <taxon>Rubellimicrobium</taxon>
    </lineage>
</organism>
<evidence type="ECO:0000313" key="3">
    <source>
        <dbReference type="Proteomes" id="UP000305709"/>
    </source>
</evidence>
<dbReference type="Proteomes" id="UP000305709">
    <property type="component" value="Unassembled WGS sequence"/>
</dbReference>
<feature type="transmembrane region" description="Helical" evidence="1">
    <location>
        <begin position="47"/>
        <end position="69"/>
    </location>
</feature>
<dbReference type="InterPro" id="IPR049713">
    <property type="entry name" value="Pr6Pr-like"/>
</dbReference>
<name>A0A5C4N8F0_9RHOB</name>
<keyword evidence="3" id="KW-1185">Reference proteome</keyword>
<sequence length="212" mass="21956">MPCPRLTPAARLLSLLVAAVAGGGLAAQALGSAEFLGRAGWPLLWHLSSYFTILTALLVAATTGAEALTGRAAPPGWSGGLTVWSLMAGVAYHALLSGLWTPQGPSLWADHALHLALPALMAAQWLATPRPALTVRHALLWLLWPLAYLLLTLARGALTGSYPYPFLDPHVAGVSGLLGTVVALGLAFLLMGLALVSLSHSRRAPASAASRP</sequence>
<protein>
    <recommendedName>
        <fullName evidence="4">FAR-17a/AIG1-like protein</fullName>
    </recommendedName>
</protein>
<accession>A0A5C4N8F0</accession>
<dbReference type="RefSeq" id="WP_139082129.1">
    <property type="nucleotide sequence ID" value="NZ_VDFV01000019.1"/>
</dbReference>
<dbReference type="NCBIfam" id="NF038065">
    <property type="entry name" value="Pr6Pr"/>
    <property type="match status" value="1"/>
</dbReference>
<keyword evidence="1" id="KW-0812">Transmembrane</keyword>
<dbReference type="OrthoDB" id="9809977at2"/>
<dbReference type="EMBL" id="VDFV01000019">
    <property type="protein sequence ID" value="TNC70317.1"/>
    <property type="molecule type" value="Genomic_DNA"/>
</dbReference>
<keyword evidence="1" id="KW-1133">Transmembrane helix</keyword>
<feature type="transmembrane region" description="Helical" evidence="1">
    <location>
        <begin position="81"/>
        <end position="101"/>
    </location>
</feature>
<feature type="transmembrane region" description="Helical" evidence="1">
    <location>
        <begin position="139"/>
        <end position="158"/>
    </location>
</feature>
<evidence type="ECO:0000313" key="2">
    <source>
        <dbReference type="EMBL" id="TNC70317.1"/>
    </source>
</evidence>
<keyword evidence="1" id="KW-0472">Membrane</keyword>
<comment type="caution">
    <text evidence="2">The sequence shown here is derived from an EMBL/GenBank/DDBJ whole genome shotgun (WGS) entry which is preliminary data.</text>
</comment>
<reference evidence="2 3" key="1">
    <citation type="submission" date="2019-06" db="EMBL/GenBank/DDBJ databases">
        <authorList>
            <person name="Jiang L."/>
        </authorList>
    </citation>
    <scope>NUCLEOTIDE SEQUENCE [LARGE SCALE GENOMIC DNA]</scope>
    <source>
        <strain evidence="2 3">YIM 48858</strain>
    </source>
</reference>